<reference evidence="1" key="1">
    <citation type="submission" date="2024-09" db="EMBL/GenBank/DDBJ databases">
        <title>Black Yeasts Isolated from many extreme environments.</title>
        <authorList>
            <person name="Coleine C."/>
            <person name="Stajich J.E."/>
            <person name="Selbmann L."/>
        </authorList>
    </citation>
    <scope>NUCLEOTIDE SEQUENCE</scope>
    <source>
        <strain evidence="1">CCFEE 5737</strain>
    </source>
</reference>
<proteinExistence type="predicted"/>
<organism evidence="1 2">
    <name type="scientific">Coniosporium uncinatum</name>
    <dbReference type="NCBI Taxonomy" id="93489"/>
    <lineage>
        <taxon>Eukaryota</taxon>
        <taxon>Fungi</taxon>
        <taxon>Dikarya</taxon>
        <taxon>Ascomycota</taxon>
        <taxon>Pezizomycotina</taxon>
        <taxon>Dothideomycetes</taxon>
        <taxon>Dothideomycetes incertae sedis</taxon>
        <taxon>Coniosporium</taxon>
    </lineage>
</organism>
<dbReference type="EMBL" id="JAWDJW010006371">
    <property type="protein sequence ID" value="KAK3065052.1"/>
    <property type="molecule type" value="Genomic_DNA"/>
</dbReference>
<dbReference type="Proteomes" id="UP001186974">
    <property type="component" value="Unassembled WGS sequence"/>
</dbReference>
<protein>
    <submittedName>
        <fullName evidence="1">Uncharacterized protein</fullName>
    </submittedName>
</protein>
<evidence type="ECO:0000313" key="2">
    <source>
        <dbReference type="Proteomes" id="UP001186974"/>
    </source>
</evidence>
<comment type="caution">
    <text evidence="1">The sequence shown here is derived from an EMBL/GenBank/DDBJ whole genome shotgun (WGS) entry which is preliminary data.</text>
</comment>
<accession>A0ACC3DCD5</accession>
<gene>
    <name evidence="1" type="ORF">LTS18_012499</name>
</gene>
<keyword evidence="2" id="KW-1185">Reference proteome</keyword>
<sequence length="373" mass="40779">MSNKEPVSKIGLTLVTTRTLFTTLIRLCTSPFHRNGAPTYFRDVTYAAFRTQLGLSTLAQEKLLSVATSDAFEAWTKQGKLVSDTISLPSGVKAHWIGNSSAKTTLVYLHGGGYVMASTAGHFQYLNDLVQTLNKNGADVAVCLLAYTCAPEGQYPTQLSEAAELINYLLTEKNRDPSEMMIAGDSAGGNLCAGLLCHLLHPHPSARVPKLDLGGRKFKAALLISPWVSFDTRHDSYTRNAQKDIFDSRSLSRWAPAFLGPAGHVRATEPGQIVGDSYSEPLRAPQGWWSGLPNILEEIMIWGGEAELFIDGIRQFGENVSDDWVAGGGDRRKVTTIETPNAAHEEMILDVLLGYKQKGKAAHDFEGWVKARL</sequence>
<evidence type="ECO:0000313" key="1">
    <source>
        <dbReference type="EMBL" id="KAK3065052.1"/>
    </source>
</evidence>
<name>A0ACC3DCD5_9PEZI</name>